<reference evidence="1" key="2">
    <citation type="submission" date="2020-07" db="EMBL/GenBank/DDBJ databases">
        <authorList>
            <person name="Vera ALvarez R."/>
            <person name="Arias-Moreno D.M."/>
            <person name="Jimenez-Jacinto V."/>
            <person name="Jimenez-Bremont J.F."/>
            <person name="Swaminathan K."/>
            <person name="Moose S.P."/>
            <person name="Guerrero-Gonzalez M.L."/>
            <person name="Marino-Ramirez L."/>
            <person name="Landsman D."/>
            <person name="Rodriguez-Kessler M."/>
            <person name="Delgado-Sanchez P."/>
        </authorList>
    </citation>
    <scope>NUCLEOTIDE SEQUENCE</scope>
    <source>
        <tissue evidence="1">Cladode</tissue>
    </source>
</reference>
<proteinExistence type="predicted"/>
<sequence length="112" mass="12441">MPTTGSLHRKCCTYSSLRLVDCIWSRSRKADSISDISKARTIDISRSENPCRRILASSISMASKASIVPFSLQDEVIIQALTGETRTSAAAEHEKNGGSFLREILNNRWLRA</sequence>
<reference evidence="1" key="1">
    <citation type="journal article" date="2013" name="J. Plant Res.">
        <title>Effect of fungi and light on seed germination of three Opuntia species from semiarid lands of central Mexico.</title>
        <authorList>
            <person name="Delgado-Sanchez P."/>
            <person name="Jimenez-Bremont J.F."/>
            <person name="Guerrero-Gonzalez Mde L."/>
            <person name="Flores J."/>
        </authorList>
    </citation>
    <scope>NUCLEOTIDE SEQUENCE</scope>
    <source>
        <tissue evidence="1">Cladode</tissue>
    </source>
</reference>
<name>A0A7C9DEW4_OPUST</name>
<protein>
    <submittedName>
        <fullName evidence="1">Uncharacterized protein</fullName>
    </submittedName>
</protein>
<dbReference type="EMBL" id="GISG01121853">
    <property type="protein sequence ID" value="MBA4640902.1"/>
    <property type="molecule type" value="Transcribed_RNA"/>
</dbReference>
<organism evidence="1">
    <name type="scientific">Opuntia streptacantha</name>
    <name type="common">Prickly pear cactus</name>
    <name type="synonym">Opuntia cardona</name>
    <dbReference type="NCBI Taxonomy" id="393608"/>
    <lineage>
        <taxon>Eukaryota</taxon>
        <taxon>Viridiplantae</taxon>
        <taxon>Streptophyta</taxon>
        <taxon>Embryophyta</taxon>
        <taxon>Tracheophyta</taxon>
        <taxon>Spermatophyta</taxon>
        <taxon>Magnoliopsida</taxon>
        <taxon>eudicotyledons</taxon>
        <taxon>Gunneridae</taxon>
        <taxon>Pentapetalae</taxon>
        <taxon>Caryophyllales</taxon>
        <taxon>Cactineae</taxon>
        <taxon>Cactaceae</taxon>
        <taxon>Opuntioideae</taxon>
        <taxon>Opuntia</taxon>
    </lineage>
</organism>
<accession>A0A7C9DEW4</accession>
<evidence type="ECO:0000313" key="1">
    <source>
        <dbReference type="EMBL" id="MBA4640902.1"/>
    </source>
</evidence>
<dbReference type="AlphaFoldDB" id="A0A7C9DEW4"/>